<proteinExistence type="predicted"/>
<keyword evidence="3" id="KW-1185">Reference proteome</keyword>
<sequence>MFKDRQSRNETIMQSTTSSRHINEVAMQHVRRLYEEVASLKNPADAKWPHIKSVKTRYSVPSRPLYNCEQMHLAPERVGRQNKTLRPDAPIPEIEYDQSDILCDKDFSQGESMSVDHIDKSCSNFLICARGTSTTLFRVIVLVSIAQVT</sequence>
<evidence type="ECO:0000313" key="3">
    <source>
        <dbReference type="Proteomes" id="UP000317494"/>
    </source>
</evidence>
<evidence type="ECO:0000313" key="2">
    <source>
        <dbReference type="EMBL" id="TPX37946.1"/>
    </source>
</evidence>
<feature type="region of interest" description="Disordered" evidence="1">
    <location>
        <begin position="1"/>
        <end position="21"/>
    </location>
</feature>
<dbReference type="Proteomes" id="UP000317494">
    <property type="component" value="Unassembled WGS sequence"/>
</dbReference>
<dbReference type="AlphaFoldDB" id="A0A507CID1"/>
<accession>A0A507CID1</accession>
<dbReference type="VEuPathDB" id="FungiDB:SeMB42_g06782"/>
<reference evidence="2 3" key="1">
    <citation type="journal article" date="2019" name="Sci. Rep.">
        <title>Comparative genomics of chytrid fungi reveal insights into the obligate biotrophic and pathogenic lifestyle of Synchytrium endobioticum.</title>
        <authorList>
            <person name="van de Vossenberg B.T.L.H."/>
            <person name="Warris S."/>
            <person name="Nguyen H.D.T."/>
            <person name="van Gent-Pelzer M.P.E."/>
            <person name="Joly D.L."/>
            <person name="van de Geest H.C."/>
            <person name="Bonants P.J.M."/>
            <person name="Smith D.S."/>
            <person name="Levesque C.A."/>
            <person name="van der Lee T.A.J."/>
        </authorList>
    </citation>
    <scope>NUCLEOTIDE SEQUENCE [LARGE SCALE GENOMIC DNA]</scope>
    <source>
        <strain evidence="2 3">MB42</strain>
    </source>
</reference>
<organism evidence="2 3">
    <name type="scientific">Synchytrium endobioticum</name>
    <dbReference type="NCBI Taxonomy" id="286115"/>
    <lineage>
        <taxon>Eukaryota</taxon>
        <taxon>Fungi</taxon>
        <taxon>Fungi incertae sedis</taxon>
        <taxon>Chytridiomycota</taxon>
        <taxon>Chytridiomycota incertae sedis</taxon>
        <taxon>Chytridiomycetes</taxon>
        <taxon>Synchytriales</taxon>
        <taxon>Synchytriaceae</taxon>
        <taxon>Synchytrium</taxon>
    </lineage>
</organism>
<protein>
    <submittedName>
        <fullName evidence="2">Uncharacterized protein</fullName>
    </submittedName>
</protein>
<name>A0A507CID1_9FUNG</name>
<evidence type="ECO:0000256" key="1">
    <source>
        <dbReference type="SAM" id="MobiDB-lite"/>
    </source>
</evidence>
<gene>
    <name evidence="2" type="ORF">SeMB42_g06782</name>
</gene>
<feature type="compositionally biased region" description="Polar residues" evidence="1">
    <location>
        <begin position="9"/>
        <end position="20"/>
    </location>
</feature>
<dbReference type="EMBL" id="QEAN01000407">
    <property type="protein sequence ID" value="TPX37946.1"/>
    <property type="molecule type" value="Genomic_DNA"/>
</dbReference>
<comment type="caution">
    <text evidence="2">The sequence shown here is derived from an EMBL/GenBank/DDBJ whole genome shotgun (WGS) entry which is preliminary data.</text>
</comment>